<name>A0A2Z6NKP4_TRISU</name>
<accession>A0A2Z6NKP4</accession>
<gene>
    <name evidence="2" type="ORF">TSUD_144350</name>
</gene>
<organism evidence="2 3">
    <name type="scientific">Trifolium subterraneum</name>
    <name type="common">Subterranean clover</name>
    <dbReference type="NCBI Taxonomy" id="3900"/>
    <lineage>
        <taxon>Eukaryota</taxon>
        <taxon>Viridiplantae</taxon>
        <taxon>Streptophyta</taxon>
        <taxon>Embryophyta</taxon>
        <taxon>Tracheophyta</taxon>
        <taxon>Spermatophyta</taxon>
        <taxon>Magnoliopsida</taxon>
        <taxon>eudicotyledons</taxon>
        <taxon>Gunneridae</taxon>
        <taxon>Pentapetalae</taxon>
        <taxon>rosids</taxon>
        <taxon>fabids</taxon>
        <taxon>Fabales</taxon>
        <taxon>Fabaceae</taxon>
        <taxon>Papilionoideae</taxon>
        <taxon>50 kb inversion clade</taxon>
        <taxon>NPAAA clade</taxon>
        <taxon>Hologalegina</taxon>
        <taxon>IRL clade</taxon>
        <taxon>Trifolieae</taxon>
        <taxon>Trifolium</taxon>
    </lineage>
</organism>
<sequence>MVLTSISTISSSSLCLSDSHPSTSNSNSTLFRNRPFPSFLVGFPKQPFSNATFKLKSSSSFSASSTQQEKGSLEQFLQFKKGIDGDTDLLQTSIVSYKNKFPSSLSKPYLQVDLVSTVHMADKDFTVPFEL</sequence>
<proteinExistence type="predicted"/>
<evidence type="ECO:0000313" key="2">
    <source>
        <dbReference type="EMBL" id="GAU37202.1"/>
    </source>
</evidence>
<dbReference type="Proteomes" id="UP000242715">
    <property type="component" value="Unassembled WGS sequence"/>
</dbReference>
<dbReference type="PANTHER" id="PTHR35757">
    <property type="entry name" value="THERMOSOME SUBUNIT GAMMA"/>
    <property type="match status" value="1"/>
</dbReference>
<dbReference type="EMBL" id="DF973661">
    <property type="protein sequence ID" value="GAU37202.1"/>
    <property type="molecule type" value="Genomic_DNA"/>
</dbReference>
<dbReference type="AlphaFoldDB" id="A0A2Z6NKP4"/>
<dbReference type="OrthoDB" id="1730667at2759"/>
<keyword evidence="3" id="KW-1185">Reference proteome</keyword>
<evidence type="ECO:0000256" key="1">
    <source>
        <dbReference type="SAM" id="MobiDB-lite"/>
    </source>
</evidence>
<protein>
    <submittedName>
        <fullName evidence="2">Uncharacterized protein</fullName>
    </submittedName>
</protein>
<evidence type="ECO:0000313" key="3">
    <source>
        <dbReference type="Proteomes" id="UP000242715"/>
    </source>
</evidence>
<feature type="region of interest" description="Disordered" evidence="1">
    <location>
        <begin position="1"/>
        <end position="29"/>
    </location>
</feature>
<dbReference type="PANTHER" id="PTHR35757:SF1">
    <property type="entry name" value="THERMOSOME SUBUNIT GAMMA"/>
    <property type="match status" value="1"/>
</dbReference>
<reference evidence="3" key="1">
    <citation type="journal article" date="2017" name="Front. Plant Sci.">
        <title>Climate Clever Clovers: New Paradigm to Reduce the Environmental Footprint of Ruminants by Breeding Low Methanogenic Forages Utilizing Haplotype Variation.</title>
        <authorList>
            <person name="Kaur P."/>
            <person name="Appels R."/>
            <person name="Bayer P.E."/>
            <person name="Keeble-Gagnere G."/>
            <person name="Wang J."/>
            <person name="Hirakawa H."/>
            <person name="Shirasawa K."/>
            <person name="Vercoe P."/>
            <person name="Stefanova K."/>
            <person name="Durmic Z."/>
            <person name="Nichols P."/>
            <person name="Revell C."/>
            <person name="Isobe S.N."/>
            <person name="Edwards D."/>
            <person name="Erskine W."/>
        </authorList>
    </citation>
    <scope>NUCLEOTIDE SEQUENCE [LARGE SCALE GENOMIC DNA]</scope>
    <source>
        <strain evidence="3">cv. Daliak</strain>
    </source>
</reference>